<evidence type="ECO:0000313" key="2">
    <source>
        <dbReference type="EMBL" id="GGF14759.1"/>
    </source>
</evidence>
<evidence type="ECO:0000313" key="3">
    <source>
        <dbReference type="Proteomes" id="UP000655016"/>
    </source>
</evidence>
<proteinExistence type="predicted"/>
<protein>
    <recommendedName>
        <fullName evidence="4">Phosphate-selective porin O and P</fullName>
    </recommendedName>
</protein>
<reference evidence="3" key="1">
    <citation type="journal article" date="2019" name="Int. J. Syst. Evol. Microbiol.">
        <title>The Global Catalogue of Microorganisms (GCM) 10K type strain sequencing project: providing services to taxonomists for standard genome sequencing and annotation.</title>
        <authorList>
            <consortium name="The Broad Institute Genomics Platform"/>
            <consortium name="The Broad Institute Genome Sequencing Center for Infectious Disease"/>
            <person name="Wu L."/>
            <person name="Ma J."/>
        </authorList>
    </citation>
    <scope>NUCLEOTIDE SEQUENCE [LARGE SCALE GENOMIC DNA]</scope>
    <source>
        <strain evidence="3">CGMCC 1.16060</strain>
    </source>
</reference>
<keyword evidence="1" id="KW-0732">Signal</keyword>
<feature type="signal peptide" evidence="1">
    <location>
        <begin position="1"/>
        <end position="21"/>
    </location>
</feature>
<dbReference type="EMBL" id="BMKP01000005">
    <property type="protein sequence ID" value="GGF14759.1"/>
    <property type="molecule type" value="Genomic_DNA"/>
</dbReference>
<dbReference type="Proteomes" id="UP000655016">
    <property type="component" value="Unassembled WGS sequence"/>
</dbReference>
<comment type="caution">
    <text evidence="2">The sequence shown here is derived from an EMBL/GenBank/DDBJ whole genome shotgun (WGS) entry which is preliminary data.</text>
</comment>
<dbReference type="SUPFAM" id="SSF56935">
    <property type="entry name" value="Porins"/>
    <property type="match status" value="1"/>
</dbReference>
<dbReference type="RefSeq" id="WP_163394686.1">
    <property type="nucleotide sequence ID" value="NZ_BMKP01000005.1"/>
</dbReference>
<name>A0ABQ1UAX9_9FLAO</name>
<organism evidence="2 3">
    <name type="scientific">Flavobacterium limi</name>
    <dbReference type="NCBI Taxonomy" id="2045105"/>
    <lineage>
        <taxon>Bacteria</taxon>
        <taxon>Pseudomonadati</taxon>
        <taxon>Bacteroidota</taxon>
        <taxon>Flavobacteriia</taxon>
        <taxon>Flavobacteriales</taxon>
        <taxon>Flavobacteriaceae</taxon>
        <taxon>Flavobacterium</taxon>
    </lineage>
</organism>
<keyword evidence="3" id="KW-1185">Reference proteome</keyword>
<evidence type="ECO:0000256" key="1">
    <source>
        <dbReference type="SAM" id="SignalP"/>
    </source>
</evidence>
<sequence length="410" mass="46414">MRLKLLSFLAIAFFSYANCCAQIDPTLLKRLPKDTVQNILNMDALYNRPALNISKTPISIGGYLEMNWQKLTTDGVSEGHQFQARRLSIFMSSAISKRVKFLSEIEFEDGGKEIAIEFASVDIEFDPLINLRAGIILNPIGSFNQNHDGPKWEFTDRPISSTQMLPATFSNAGAGLFGKKYTKNWMFGYEAYLSGSFDNSIIENTENKTFLPAAKNNPERFEEINSGEPLFTGKIALRNNKIGELGISYMGGIYNKFQDDGIIIDKKRHVAVFALDFNTTLPKIKTFITTEFAWIYVDVPETYSQQFGNKQKGGFIDIVQPILRRSILGWEKATLNVACRLEYVDWNVGKFKETGTNIGEDLWSIMPAISFRPSSQTVIRLNYRYLKQRDIFSNPPSVTDGFNLGISTYF</sequence>
<dbReference type="InterPro" id="IPR023614">
    <property type="entry name" value="Porin_dom_sf"/>
</dbReference>
<gene>
    <name evidence="2" type="ORF">GCM10011518_25200</name>
</gene>
<dbReference type="Gene3D" id="2.40.160.10">
    <property type="entry name" value="Porin"/>
    <property type="match status" value="1"/>
</dbReference>
<accession>A0ABQ1UAX9</accession>
<feature type="chain" id="PRO_5047245715" description="Phosphate-selective porin O and P" evidence="1">
    <location>
        <begin position="22"/>
        <end position="410"/>
    </location>
</feature>
<evidence type="ECO:0008006" key="4">
    <source>
        <dbReference type="Google" id="ProtNLM"/>
    </source>
</evidence>